<dbReference type="PANTHER" id="PTHR11654">
    <property type="entry name" value="OLIGOPEPTIDE TRANSPORTER-RELATED"/>
    <property type="match status" value="1"/>
</dbReference>
<sequence length="629" mass="69540">MEEEKKPKSPSSSSSSWLVCFTKFQCIPANCFSSISPPSPPPESPEKGYHESKSAACQKQRKPGGWKSMPFILGNETFERLAAIGLGANFMVFLLNVFNMDQVLASNVLNVWSGISNFSPLIGAFISDAYLGRFKTIAYATFVSFAGMLTMTLISWIPQLHPPPCTNVQHHQCTGPNKTQFGILVMALGFLSVGTGGIRPCSIPFGVDQFDSSTQEGRRDINSFFNWYYTSFTVVLIIALTLVVYVQNNVSWVWGFGIPTTLMLCAIVLYFVGMRLYVYVKPEGSALTGVVQVIVASCKKRKAKLPVDVDVGALFYDPPLMKGTIVKKLPLTNQLGFLNKAALIMDGEILTDGSKSNAWRLCSVQSVEETKCLFKVIPIWVSGILCFTAIAQQSTFTVSQALKMDRHLGPNFQVPVGSLGVISMITIGIWLPFYDRILVPYLRKATRIEGGITQLQRMGIGIFFSIMSMIVAGLVERVRKAAALSHAGPDGIAPITVFWLAPQLMLLGFAEAFNIIGQIEFYNKEFPENMSSLANSLFSCTMAGASYLSAILVNVVHRTTGVHGHPDWLTKDINKGKVENLYFLIAGLGVLNLVYFIWVARMYRYKTNFRIDEDQDFGFDDVELSVVKK</sequence>
<keyword evidence="4 8" id="KW-1133">Transmembrane helix</keyword>
<feature type="compositionally biased region" description="Basic and acidic residues" evidence="7">
    <location>
        <begin position="44"/>
        <end position="53"/>
    </location>
</feature>
<evidence type="ECO:0000256" key="6">
    <source>
        <dbReference type="ARBA" id="ARBA00044504"/>
    </source>
</evidence>
<feature type="transmembrane region" description="Helical" evidence="8">
    <location>
        <begin position="227"/>
        <end position="246"/>
    </location>
</feature>
<name>A0ABD3CP39_9LAMI</name>
<accession>A0ABD3CP39</accession>
<comment type="similarity">
    <text evidence="2">Belongs to the major facilitator superfamily. Proton-dependent oligopeptide transporter (POT/PTR) (TC 2.A.17) family.</text>
</comment>
<dbReference type="InterPro" id="IPR036259">
    <property type="entry name" value="MFS_trans_sf"/>
</dbReference>
<dbReference type="PROSITE" id="PS01022">
    <property type="entry name" value="PTR2_1"/>
    <property type="match status" value="1"/>
</dbReference>
<feature type="transmembrane region" description="Helical" evidence="8">
    <location>
        <begin position="179"/>
        <end position="198"/>
    </location>
</feature>
<feature type="region of interest" description="Disordered" evidence="7">
    <location>
        <begin position="37"/>
        <end position="64"/>
    </location>
</feature>
<gene>
    <name evidence="9" type="ORF">CASFOL_024095</name>
</gene>
<comment type="caution">
    <text evidence="9">The sequence shown here is derived from an EMBL/GenBank/DDBJ whole genome shotgun (WGS) entry which is preliminary data.</text>
</comment>
<proteinExistence type="inferred from homology"/>
<keyword evidence="10" id="KW-1185">Reference proteome</keyword>
<dbReference type="CDD" id="cd17416">
    <property type="entry name" value="MFS_NPF1_2"/>
    <property type="match status" value="1"/>
</dbReference>
<protein>
    <submittedName>
        <fullName evidence="9">Uncharacterized protein</fullName>
    </submittedName>
</protein>
<feature type="transmembrane region" description="Helical" evidence="8">
    <location>
        <begin position="495"/>
        <end position="516"/>
    </location>
</feature>
<evidence type="ECO:0000256" key="2">
    <source>
        <dbReference type="ARBA" id="ARBA00005982"/>
    </source>
</evidence>
<comment type="subcellular location">
    <subcellularLocation>
        <location evidence="1">Membrane</location>
        <topology evidence="1">Multi-pass membrane protein</topology>
    </subcellularLocation>
</comment>
<comment type="similarity">
    <text evidence="6">Belongs to the major facilitator superfamily. Phosphate:H(+) symporter (TC 2.A.1.9) family.</text>
</comment>
<keyword evidence="3 8" id="KW-0812">Transmembrane</keyword>
<dbReference type="AlphaFoldDB" id="A0ABD3CP39"/>
<feature type="transmembrane region" description="Helical" evidence="8">
    <location>
        <begin position="412"/>
        <end position="434"/>
    </location>
</feature>
<dbReference type="Gene3D" id="1.20.1250.20">
    <property type="entry name" value="MFS general substrate transporter like domains"/>
    <property type="match status" value="1"/>
</dbReference>
<evidence type="ECO:0000313" key="9">
    <source>
        <dbReference type="EMBL" id="KAL3631111.1"/>
    </source>
</evidence>
<reference evidence="10" key="1">
    <citation type="journal article" date="2024" name="IScience">
        <title>Strigolactones Initiate the Formation of Haustorium-like Structures in Castilleja.</title>
        <authorList>
            <person name="Buerger M."/>
            <person name="Peterson D."/>
            <person name="Chory J."/>
        </authorList>
    </citation>
    <scope>NUCLEOTIDE SEQUENCE [LARGE SCALE GENOMIC DNA]</scope>
</reference>
<feature type="transmembrane region" description="Helical" evidence="8">
    <location>
        <begin position="138"/>
        <end position="159"/>
    </location>
</feature>
<dbReference type="Proteomes" id="UP001632038">
    <property type="component" value="Unassembled WGS sequence"/>
</dbReference>
<evidence type="ECO:0000256" key="3">
    <source>
        <dbReference type="ARBA" id="ARBA00022692"/>
    </source>
</evidence>
<evidence type="ECO:0000256" key="7">
    <source>
        <dbReference type="SAM" id="MobiDB-lite"/>
    </source>
</evidence>
<feature type="transmembrane region" description="Helical" evidence="8">
    <location>
        <begin position="81"/>
        <end position="99"/>
    </location>
</feature>
<dbReference type="InterPro" id="IPR018456">
    <property type="entry name" value="PTR2_symporter_CS"/>
</dbReference>
<evidence type="ECO:0000313" key="10">
    <source>
        <dbReference type="Proteomes" id="UP001632038"/>
    </source>
</evidence>
<dbReference type="SUPFAM" id="SSF103473">
    <property type="entry name" value="MFS general substrate transporter"/>
    <property type="match status" value="1"/>
</dbReference>
<dbReference type="EMBL" id="JAVIJP010000032">
    <property type="protein sequence ID" value="KAL3631111.1"/>
    <property type="molecule type" value="Genomic_DNA"/>
</dbReference>
<evidence type="ECO:0000256" key="8">
    <source>
        <dbReference type="SAM" id="Phobius"/>
    </source>
</evidence>
<keyword evidence="5 8" id="KW-0472">Membrane</keyword>
<feature type="transmembrane region" description="Helical" evidence="8">
    <location>
        <begin position="537"/>
        <end position="556"/>
    </location>
</feature>
<feature type="transmembrane region" description="Helical" evidence="8">
    <location>
        <begin position="372"/>
        <end position="392"/>
    </location>
</feature>
<dbReference type="GO" id="GO:0016020">
    <property type="term" value="C:membrane"/>
    <property type="evidence" value="ECO:0007669"/>
    <property type="project" value="UniProtKB-SubCell"/>
</dbReference>
<feature type="transmembrane region" description="Helical" evidence="8">
    <location>
        <begin position="455"/>
        <end position="475"/>
    </location>
</feature>
<dbReference type="Pfam" id="PF00854">
    <property type="entry name" value="PTR2"/>
    <property type="match status" value="1"/>
</dbReference>
<dbReference type="InterPro" id="IPR000109">
    <property type="entry name" value="POT_fam"/>
</dbReference>
<evidence type="ECO:0000256" key="5">
    <source>
        <dbReference type="ARBA" id="ARBA00023136"/>
    </source>
</evidence>
<organism evidence="9 10">
    <name type="scientific">Castilleja foliolosa</name>
    <dbReference type="NCBI Taxonomy" id="1961234"/>
    <lineage>
        <taxon>Eukaryota</taxon>
        <taxon>Viridiplantae</taxon>
        <taxon>Streptophyta</taxon>
        <taxon>Embryophyta</taxon>
        <taxon>Tracheophyta</taxon>
        <taxon>Spermatophyta</taxon>
        <taxon>Magnoliopsida</taxon>
        <taxon>eudicotyledons</taxon>
        <taxon>Gunneridae</taxon>
        <taxon>Pentapetalae</taxon>
        <taxon>asterids</taxon>
        <taxon>lamiids</taxon>
        <taxon>Lamiales</taxon>
        <taxon>Orobanchaceae</taxon>
        <taxon>Pedicularideae</taxon>
        <taxon>Castillejinae</taxon>
        <taxon>Castilleja</taxon>
    </lineage>
</organism>
<evidence type="ECO:0000256" key="4">
    <source>
        <dbReference type="ARBA" id="ARBA00022989"/>
    </source>
</evidence>
<feature type="transmembrane region" description="Helical" evidence="8">
    <location>
        <begin position="252"/>
        <end position="272"/>
    </location>
</feature>
<evidence type="ECO:0000256" key="1">
    <source>
        <dbReference type="ARBA" id="ARBA00004141"/>
    </source>
</evidence>
<feature type="transmembrane region" description="Helical" evidence="8">
    <location>
        <begin position="581"/>
        <end position="600"/>
    </location>
</feature>
<feature type="transmembrane region" description="Helical" evidence="8">
    <location>
        <begin position="111"/>
        <end position="131"/>
    </location>
</feature>